<name>A0A1K2I234_9HYPH</name>
<reference evidence="2 3" key="1">
    <citation type="submission" date="2016-11" db="EMBL/GenBank/DDBJ databases">
        <authorList>
            <person name="Jaros S."/>
            <person name="Januszkiewicz K."/>
            <person name="Wedrychowicz H."/>
        </authorList>
    </citation>
    <scope>NUCLEOTIDE SEQUENCE [LARGE SCALE GENOMIC DNA]</scope>
    <source>
        <strain evidence="2 3">ATCC 23634</strain>
    </source>
</reference>
<dbReference type="Gene3D" id="3.20.20.80">
    <property type="entry name" value="Glycosidases"/>
    <property type="match status" value="3"/>
</dbReference>
<protein>
    <submittedName>
        <fullName evidence="2">Maltooligosyl trehalose synthase</fullName>
    </submittedName>
</protein>
<sequence>MTTQSSRQPALLATYRLQLSADFTFADATQQAGYIAGLGASHVYLSPILTARKGSTHGYDTVDHATINPELGGREGFDRMVEVFHAAGLRILLDIVPNHMGIGGSDNARWLDLLEWGRRGEGARWFDVDWESGEPALRDTVMVPVLGDGFAGALAAGAITLRLDAGHGEIAAWAHEAHKLPLAPPSYAGLLDRAGLGALARSFGSIETAAEPLATAPYAKRDLADALRDGPTLAALEAVLADIAADRKADGALARLLGRQHFRLVSFRAAGEALNYRRFFIVNDLGGIRIDRPEVFAAAHALVFELVAAGQVDALRVDHVDGLADPAGYLAQLAAACPRPVPIYVEKILSGDETLPADWPVAGTTGYEFAAGMIALLTDPAGEAQLSRAHAAFTGDASSFVEREVEAKHHMLAADMQAECLRLSRLMHRVGQKQPAHADLSLGAIKRALEALLVAMPVYRIYPGQSGVSAFDRAAIATARAEAQRLYPTLDPAALRFVAALALGDIADGASLEIARRFGQLSGPAMAKGLEDTALYRHARLISLNDVGARPDRFHTGIGWFHRFNAATANNHPQSLLATSTHDSKRGEDARARIAVLSGLLEDWSETLANMRASLAAAGAPVIDDEMLAYVLQSLIGVWPMDEPTTGLPETLCDRLVEATRKAAREARSHTHWTAPNAEYENRLAALIRHLLDDRPGNRAFELTRGLLARIGKPGAANAMLLTALKLTVPGVPDIYRGAEAGDQSLVDPDNRLPVDFSRLAGLGSGDGASFAARKHALTRTLLRLRQRHPALFVSGSYEPVVVEGGEPGRCLAFIRRHEETSLLVMAGLWPWRGDLEGLKLSTPQAFEGTTWQTIIGAGPSDPTLPLTLPADLPVLVGLSAR</sequence>
<dbReference type="PANTHER" id="PTHR10357:SF216">
    <property type="entry name" value="MALTOOLIGOSYL TREHALOSE SYNTHASE-RELATED"/>
    <property type="match status" value="1"/>
</dbReference>
<dbReference type="GO" id="GO:0005992">
    <property type="term" value="P:trehalose biosynthetic process"/>
    <property type="evidence" value="ECO:0007669"/>
    <property type="project" value="TreeGrafter"/>
</dbReference>
<proteinExistence type="predicted"/>
<gene>
    <name evidence="2" type="ORF">SAMN02983003_2984</name>
</gene>
<dbReference type="SUPFAM" id="SSF51445">
    <property type="entry name" value="(Trans)glycosidases"/>
    <property type="match status" value="1"/>
</dbReference>
<dbReference type="Proteomes" id="UP000183447">
    <property type="component" value="Unassembled WGS sequence"/>
</dbReference>
<evidence type="ECO:0000259" key="1">
    <source>
        <dbReference type="SMART" id="SM00642"/>
    </source>
</evidence>
<dbReference type="GO" id="GO:0047470">
    <property type="term" value="F:(1,4)-alpha-D-glucan 1-alpha-D-glucosylmutase activity"/>
    <property type="evidence" value="ECO:0007669"/>
    <property type="project" value="TreeGrafter"/>
</dbReference>
<dbReference type="GO" id="GO:0030980">
    <property type="term" value="P:alpha-glucan catabolic process"/>
    <property type="evidence" value="ECO:0007669"/>
    <property type="project" value="TreeGrafter"/>
</dbReference>
<evidence type="ECO:0000313" key="2">
    <source>
        <dbReference type="EMBL" id="SFZ85812.1"/>
    </source>
</evidence>
<dbReference type="PANTHER" id="PTHR10357">
    <property type="entry name" value="ALPHA-AMYLASE FAMILY MEMBER"/>
    <property type="match status" value="1"/>
</dbReference>
<dbReference type="Pfam" id="PF00128">
    <property type="entry name" value="Alpha-amylase"/>
    <property type="match status" value="1"/>
</dbReference>
<accession>A0A1K2I234</accession>
<dbReference type="SMART" id="SM00642">
    <property type="entry name" value="Aamy"/>
    <property type="match status" value="1"/>
</dbReference>
<dbReference type="InterPro" id="IPR012767">
    <property type="entry name" value="Trehalose_TreY"/>
</dbReference>
<dbReference type="CDD" id="cd11336">
    <property type="entry name" value="AmyAc_MTSase"/>
    <property type="match status" value="1"/>
</dbReference>
<evidence type="ECO:0000313" key="3">
    <source>
        <dbReference type="Proteomes" id="UP000183447"/>
    </source>
</evidence>
<dbReference type="EMBL" id="FPKU01000003">
    <property type="protein sequence ID" value="SFZ85812.1"/>
    <property type="molecule type" value="Genomic_DNA"/>
</dbReference>
<dbReference type="AlphaFoldDB" id="A0A1K2I234"/>
<keyword evidence="3" id="KW-1185">Reference proteome</keyword>
<dbReference type="InterPro" id="IPR006047">
    <property type="entry name" value="GH13_cat_dom"/>
</dbReference>
<dbReference type="InterPro" id="IPR017853">
    <property type="entry name" value="GH"/>
</dbReference>
<dbReference type="RefSeq" id="WP_072344920.1">
    <property type="nucleotide sequence ID" value="NZ_FPKU01000003.1"/>
</dbReference>
<dbReference type="STRING" id="665118.SAMN02983003_2984"/>
<dbReference type="NCBIfam" id="TIGR02401">
    <property type="entry name" value="trehalose_TreY"/>
    <property type="match status" value="1"/>
</dbReference>
<feature type="domain" description="Glycosyl hydrolase family 13 catalytic" evidence="1">
    <location>
        <begin position="11"/>
        <end position="784"/>
    </location>
</feature>
<organism evidence="2 3">
    <name type="scientific">Devosia enhydra</name>
    <dbReference type="NCBI Taxonomy" id="665118"/>
    <lineage>
        <taxon>Bacteria</taxon>
        <taxon>Pseudomonadati</taxon>
        <taxon>Pseudomonadota</taxon>
        <taxon>Alphaproteobacteria</taxon>
        <taxon>Hyphomicrobiales</taxon>
        <taxon>Devosiaceae</taxon>
        <taxon>Devosia</taxon>
    </lineage>
</organism>